<comment type="caution">
    <text evidence="2">The sequence shown here is derived from an EMBL/GenBank/DDBJ whole genome shotgun (WGS) entry which is preliminary data.</text>
</comment>
<evidence type="ECO:0000259" key="1">
    <source>
        <dbReference type="Pfam" id="PF00266"/>
    </source>
</evidence>
<protein>
    <submittedName>
        <fullName evidence="2">Aminotransferase class V-fold PLP-dependent enzyme</fullName>
    </submittedName>
</protein>
<sequence>MDERISEPQPTTDETPLLRRIRDAVIGDGAAIPGPFGPRPLVYADHTASGRALSFIEDFLRDQVVPWYANTHTEASATGRRTTQLREEARRLVLEGVGGDDTHAVIFCGSGATSAIDKLLRILTRSPGWSTQSQARPVVFVGPYEHHSNELLWRESTADIVRIGADASGRVDPAQLETALCRSADRPLRIGSFSAGSNVSGVLTDTDAICDLLHRHDAIACWDYAAAGPHVGLAMNGTGRYPLGHRDAMFLSPHKFVGGPGTPGVLVVRRDLVRNPVPTVPGGGTIAYVDPGDRYYLDDPVHREEGGTPAIVESIRAGLVFQLHRAVGVEAIVRRETDFVRRALTSWGRNRAIELLGDPDGERLPIVSLVVHGPSGRRLHHNLVVALLSDLFGIQSRGGCSCAGPYGHDLLRIGPELARRMAAQVMDGWSGIKPGWTRLSFSYYLSEATFEYIVAAVHLVATYGARLQPSYRFDPQSGLWSHRDRPAQAPGLTGVSYDETGALCHPGTGLGAAPAVPLDRYLDDARAIFAATEPAHGSGAPPAVSEASTAPAVPAEFERLRWFDLPPECVDQPRVPR</sequence>
<dbReference type="InterPro" id="IPR015421">
    <property type="entry name" value="PyrdxlP-dep_Trfase_major"/>
</dbReference>
<evidence type="ECO:0000313" key="2">
    <source>
        <dbReference type="EMBL" id="MFC4996261.1"/>
    </source>
</evidence>
<dbReference type="Gene3D" id="3.90.1150.10">
    <property type="entry name" value="Aspartate Aminotransferase, domain 1"/>
    <property type="match status" value="1"/>
</dbReference>
<keyword evidence="2" id="KW-0808">Transferase</keyword>
<dbReference type="InterPro" id="IPR000192">
    <property type="entry name" value="Aminotrans_V_dom"/>
</dbReference>
<dbReference type="Pfam" id="PF00266">
    <property type="entry name" value="Aminotran_5"/>
    <property type="match status" value="1"/>
</dbReference>
<proteinExistence type="predicted"/>
<dbReference type="SUPFAM" id="SSF53383">
    <property type="entry name" value="PLP-dependent transferases"/>
    <property type="match status" value="1"/>
</dbReference>
<dbReference type="InterPro" id="IPR015424">
    <property type="entry name" value="PyrdxlP-dep_Trfase"/>
</dbReference>
<name>A0ABV9VIP2_9ACTN</name>
<gene>
    <name evidence="2" type="ORF">ACFPIJ_00265</name>
</gene>
<dbReference type="PANTHER" id="PTHR43686">
    <property type="entry name" value="SULFURTRANSFERASE-RELATED"/>
    <property type="match status" value="1"/>
</dbReference>
<dbReference type="EMBL" id="JBHSIU010000001">
    <property type="protein sequence ID" value="MFC4996261.1"/>
    <property type="molecule type" value="Genomic_DNA"/>
</dbReference>
<keyword evidence="3" id="KW-1185">Reference proteome</keyword>
<keyword evidence="2" id="KW-0032">Aminotransferase</keyword>
<accession>A0ABV9VIP2</accession>
<dbReference type="InterPro" id="IPR015422">
    <property type="entry name" value="PyrdxlP-dep_Trfase_small"/>
</dbReference>
<dbReference type="RefSeq" id="WP_380112454.1">
    <property type="nucleotide sequence ID" value="NZ_JBHSIU010000001.1"/>
</dbReference>
<reference evidence="3" key="1">
    <citation type="journal article" date="2019" name="Int. J. Syst. Evol. Microbiol.">
        <title>The Global Catalogue of Microorganisms (GCM) 10K type strain sequencing project: providing services to taxonomists for standard genome sequencing and annotation.</title>
        <authorList>
            <consortium name="The Broad Institute Genomics Platform"/>
            <consortium name="The Broad Institute Genome Sequencing Center for Infectious Disease"/>
            <person name="Wu L."/>
            <person name="Ma J."/>
        </authorList>
    </citation>
    <scope>NUCLEOTIDE SEQUENCE [LARGE SCALE GENOMIC DNA]</scope>
    <source>
        <strain evidence="3">CGMCC 4.7152</strain>
    </source>
</reference>
<dbReference type="Proteomes" id="UP001595912">
    <property type="component" value="Unassembled WGS sequence"/>
</dbReference>
<dbReference type="Gene3D" id="3.40.640.10">
    <property type="entry name" value="Type I PLP-dependent aspartate aminotransferase-like (Major domain)"/>
    <property type="match status" value="1"/>
</dbReference>
<dbReference type="GO" id="GO:0008483">
    <property type="term" value="F:transaminase activity"/>
    <property type="evidence" value="ECO:0007669"/>
    <property type="project" value="UniProtKB-KW"/>
</dbReference>
<feature type="domain" description="Aminotransferase class V" evidence="1">
    <location>
        <begin position="42"/>
        <end position="408"/>
    </location>
</feature>
<organism evidence="2 3">
    <name type="scientific">Dactylosporangium cerinum</name>
    <dbReference type="NCBI Taxonomy" id="1434730"/>
    <lineage>
        <taxon>Bacteria</taxon>
        <taxon>Bacillati</taxon>
        <taxon>Actinomycetota</taxon>
        <taxon>Actinomycetes</taxon>
        <taxon>Micromonosporales</taxon>
        <taxon>Micromonosporaceae</taxon>
        <taxon>Dactylosporangium</taxon>
    </lineage>
</organism>
<dbReference type="PANTHER" id="PTHR43686:SF1">
    <property type="entry name" value="AMINOTRAN_5 DOMAIN-CONTAINING PROTEIN"/>
    <property type="match status" value="1"/>
</dbReference>
<evidence type="ECO:0000313" key="3">
    <source>
        <dbReference type="Proteomes" id="UP001595912"/>
    </source>
</evidence>